<evidence type="ECO:0008006" key="4">
    <source>
        <dbReference type="Google" id="ProtNLM"/>
    </source>
</evidence>
<dbReference type="SUPFAM" id="SSF46785">
    <property type="entry name" value="Winged helix' DNA-binding domain"/>
    <property type="match status" value="1"/>
</dbReference>
<organism evidence="2 3">
    <name type="scientific">Kitasatospora nipponensis</name>
    <dbReference type="NCBI Taxonomy" id="258049"/>
    <lineage>
        <taxon>Bacteria</taxon>
        <taxon>Bacillati</taxon>
        <taxon>Actinomycetota</taxon>
        <taxon>Actinomycetes</taxon>
        <taxon>Kitasatosporales</taxon>
        <taxon>Streptomycetaceae</taxon>
        <taxon>Kitasatospora</taxon>
    </lineage>
</organism>
<accession>A0ABN1W1X1</accession>
<feature type="region of interest" description="Disordered" evidence="1">
    <location>
        <begin position="173"/>
        <end position="207"/>
    </location>
</feature>
<proteinExistence type="predicted"/>
<feature type="compositionally biased region" description="Low complexity" evidence="1">
    <location>
        <begin position="173"/>
        <end position="189"/>
    </location>
</feature>
<dbReference type="EMBL" id="BAAALF010000029">
    <property type="protein sequence ID" value="GAA1231720.1"/>
    <property type="molecule type" value="Genomic_DNA"/>
</dbReference>
<dbReference type="InterPro" id="IPR036388">
    <property type="entry name" value="WH-like_DNA-bd_sf"/>
</dbReference>
<dbReference type="Gene3D" id="1.10.10.10">
    <property type="entry name" value="Winged helix-like DNA-binding domain superfamily/Winged helix DNA-binding domain"/>
    <property type="match status" value="1"/>
</dbReference>
<protein>
    <recommendedName>
        <fullName evidence="4">Helix-turn-helix protein</fullName>
    </recommendedName>
</protein>
<dbReference type="InterPro" id="IPR011991">
    <property type="entry name" value="ArsR-like_HTH"/>
</dbReference>
<comment type="caution">
    <text evidence="2">The sequence shown here is derived from an EMBL/GenBank/DDBJ whole genome shotgun (WGS) entry which is preliminary data.</text>
</comment>
<sequence length="207" mass="22480">MTRELPTATLPDHPVRVALLDLLARTGSVTSTEAARELGYSSGLCSFHLRQLARQGLIEEARARSGGRARPWRLRWDPARPPGDVGPSSALDRELEDASYRQWTAHRDRAPAPWQRDEAFSAVLHLTPKELAEVAAVLRTTLAGYEHGDARRPGVQPVAAVVRLFPLLEPDAGAAAAPPAARPTTPTPASQHAGTEPAIDTDRHHDR</sequence>
<keyword evidence="3" id="KW-1185">Reference proteome</keyword>
<name>A0ABN1W1X1_9ACTN</name>
<gene>
    <name evidence="2" type="ORF">GCM10009665_22450</name>
</gene>
<evidence type="ECO:0000313" key="2">
    <source>
        <dbReference type="EMBL" id="GAA1231720.1"/>
    </source>
</evidence>
<reference evidence="2 3" key="1">
    <citation type="journal article" date="2019" name="Int. J. Syst. Evol. Microbiol.">
        <title>The Global Catalogue of Microorganisms (GCM) 10K type strain sequencing project: providing services to taxonomists for standard genome sequencing and annotation.</title>
        <authorList>
            <consortium name="The Broad Institute Genomics Platform"/>
            <consortium name="The Broad Institute Genome Sequencing Center for Infectious Disease"/>
            <person name="Wu L."/>
            <person name="Ma J."/>
        </authorList>
    </citation>
    <scope>NUCLEOTIDE SEQUENCE [LARGE SCALE GENOMIC DNA]</scope>
    <source>
        <strain evidence="2 3">JCM 13004</strain>
    </source>
</reference>
<dbReference type="Proteomes" id="UP001500037">
    <property type="component" value="Unassembled WGS sequence"/>
</dbReference>
<evidence type="ECO:0000256" key="1">
    <source>
        <dbReference type="SAM" id="MobiDB-lite"/>
    </source>
</evidence>
<dbReference type="InterPro" id="IPR036390">
    <property type="entry name" value="WH_DNA-bd_sf"/>
</dbReference>
<dbReference type="CDD" id="cd00090">
    <property type="entry name" value="HTH_ARSR"/>
    <property type="match status" value="1"/>
</dbReference>
<dbReference type="Pfam" id="PF12840">
    <property type="entry name" value="HTH_20"/>
    <property type="match status" value="1"/>
</dbReference>
<feature type="region of interest" description="Disordered" evidence="1">
    <location>
        <begin position="72"/>
        <end position="93"/>
    </location>
</feature>
<dbReference type="RefSeq" id="WP_344441196.1">
    <property type="nucleotide sequence ID" value="NZ_BAAALF010000029.1"/>
</dbReference>
<evidence type="ECO:0000313" key="3">
    <source>
        <dbReference type="Proteomes" id="UP001500037"/>
    </source>
</evidence>